<dbReference type="PROSITE" id="PS00379">
    <property type="entry name" value="CDP_ALCOHOL_P_TRANSF"/>
    <property type="match status" value="1"/>
</dbReference>
<evidence type="ECO:0000256" key="1">
    <source>
        <dbReference type="ARBA" id="ARBA00022679"/>
    </source>
</evidence>
<keyword evidence="3" id="KW-0472">Membrane</keyword>
<dbReference type="EMBL" id="ATHJ01000076">
    <property type="protein sequence ID" value="EPR41313.1"/>
    <property type="molecule type" value="Genomic_DNA"/>
</dbReference>
<evidence type="ECO:0000313" key="4">
    <source>
        <dbReference type="EMBL" id="EPR41313.1"/>
    </source>
</evidence>
<dbReference type="STRING" id="897.B2D07_06610"/>
<dbReference type="Proteomes" id="UP000014977">
    <property type="component" value="Unassembled WGS sequence"/>
</dbReference>
<dbReference type="GO" id="GO:0016020">
    <property type="term" value="C:membrane"/>
    <property type="evidence" value="ECO:0007669"/>
    <property type="project" value="InterPro"/>
</dbReference>
<evidence type="ECO:0000313" key="5">
    <source>
        <dbReference type="Proteomes" id="UP000014977"/>
    </source>
</evidence>
<feature type="transmembrane region" description="Helical" evidence="3">
    <location>
        <begin position="194"/>
        <end position="212"/>
    </location>
</feature>
<accession>S7VA08</accession>
<reference evidence="4 5" key="1">
    <citation type="journal article" date="2013" name="Genome Announc.">
        <title>Draft genome sequences for three mercury-methylating, sulfate-reducing bacteria.</title>
        <authorList>
            <person name="Brown S.D."/>
            <person name="Hurt R.A.Jr."/>
            <person name="Gilmour C.C."/>
            <person name="Elias D.A."/>
        </authorList>
    </citation>
    <scope>NUCLEOTIDE SEQUENCE [LARGE SCALE GENOMIC DNA]</scope>
    <source>
        <strain evidence="4 5">DSM 2059</strain>
    </source>
</reference>
<dbReference type="InterPro" id="IPR048254">
    <property type="entry name" value="CDP_ALCOHOL_P_TRANSF_CS"/>
</dbReference>
<protein>
    <submittedName>
        <fullName evidence="4">CDP-alcohol phosphatidyltransferase</fullName>
    </submittedName>
</protein>
<dbReference type="eggNOG" id="COG0558">
    <property type="taxonomic scope" value="Bacteria"/>
</dbReference>
<keyword evidence="3" id="KW-0812">Transmembrane</keyword>
<feature type="transmembrane region" description="Helical" evidence="3">
    <location>
        <begin position="348"/>
        <end position="369"/>
    </location>
</feature>
<keyword evidence="5" id="KW-1185">Reference proteome</keyword>
<comment type="caution">
    <text evidence="4">The sequence shown here is derived from an EMBL/GenBank/DDBJ whole genome shotgun (WGS) entry which is preliminary data.</text>
</comment>
<dbReference type="PATRIC" id="fig|1121405.3.peg.1629"/>
<keyword evidence="3" id="KW-1133">Transmembrane helix</keyword>
<dbReference type="InterPro" id="IPR000462">
    <property type="entry name" value="CDP-OH_P_trans"/>
</dbReference>
<dbReference type="Gene3D" id="1.20.120.1760">
    <property type="match status" value="1"/>
</dbReference>
<sequence length="407" mass="46124">MKREENNMTLSVCFFAESPVKIWGMTCRERMVRVLGAMGGVRIVADLAVLHANAPVLILRADHLIDDRLIHYLAATPDMLLLNEDGGEKTAVAAHVSGSIAHQTHTAMTDPEKPLPPGVRIQTLDSLALSFQEKLRKFDPPFVLPVSADRQRRLERGLFAWSYKGVTDLVTKWVWPHPAQWAVRQCVRLGIQPNHVTLTSLILVVLAGGLFIRGQYGWGLAVAWVMTFLDTVDGKLARVTVTASRFGHYFDHLIDLFSPPVWYMLWGLGLKYAYPGGLFYALDRVIWLMLIGYVAGRLVELTFKKCLGRFDIFCWQPMDSCFRLVTARRNPCLILLTFFTLWGRPDLGLLAVAFWTLLSSVFLLLRLAWASLIRIREGSLTTWFVDARRSRDLNSPAVRWFIRGTPD</sequence>
<dbReference type="AlphaFoldDB" id="S7VA08"/>
<evidence type="ECO:0000256" key="2">
    <source>
        <dbReference type="RuleBase" id="RU003750"/>
    </source>
</evidence>
<dbReference type="InterPro" id="IPR043130">
    <property type="entry name" value="CDP-OH_PTrfase_TM_dom"/>
</dbReference>
<dbReference type="GO" id="GO:0016780">
    <property type="term" value="F:phosphotransferase activity, for other substituted phosphate groups"/>
    <property type="evidence" value="ECO:0007669"/>
    <property type="project" value="InterPro"/>
</dbReference>
<dbReference type="Pfam" id="PF01066">
    <property type="entry name" value="CDP-OH_P_transf"/>
    <property type="match status" value="1"/>
</dbReference>
<gene>
    <name evidence="4" type="ORF">dsmv_2094</name>
</gene>
<organism evidence="4 5">
    <name type="scientific">Desulfococcus multivorans DSM 2059</name>
    <dbReference type="NCBI Taxonomy" id="1121405"/>
    <lineage>
        <taxon>Bacteria</taxon>
        <taxon>Pseudomonadati</taxon>
        <taxon>Thermodesulfobacteriota</taxon>
        <taxon>Desulfobacteria</taxon>
        <taxon>Desulfobacterales</taxon>
        <taxon>Desulfococcaceae</taxon>
        <taxon>Desulfococcus</taxon>
    </lineage>
</organism>
<proteinExistence type="inferred from homology"/>
<comment type="similarity">
    <text evidence="2">Belongs to the CDP-alcohol phosphatidyltransferase class-I family.</text>
</comment>
<dbReference type="GO" id="GO:0008654">
    <property type="term" value="P:phospholipid biosynthetic process"/>
    <property type="evidence" value="ECO:0007669"/>
    <property type="project" value="InterPro"/>
</dbReference>
<name>S7VA08_DESML</name>
<dbReference type="RefSeq" id="WP_020876525.1">
    <property type="nucleotide sequence ID" value="NZ_ATHJ01000076.1"/>
</dbReference>
<evidence type="ECO:0000256" key="3">
    <source>
        <dbReference type="SAM" id="Phobius"/>
    </source>
</evidence>
<keyword evidence="1 2" id="KW-0808">Transferase</keyword>